<evidence type="ECO:0000259" key="5">
    <source>
        <dbReference type="PROSITE" id="PS50931"/>
    </source>
</evidence>
<dbReference type="PANTHER" id="PTHR30126:SF40">
    <property type="entry name" value="HTH-TYPE TRANSCRIPTIONAL REGULATOR GLTR"/>
    <property type="match status" value="1"/>
</dbReference>
<reference evidence="6" key="1">
    <citation type="journal article" date="2020" name="mSystems">
        <title>Genome- and Community-Level Interaction Insights into Carbon Utilization and Element Cycling Functions of Hydrothermarchaeota in Hydrothermal Sediment.</title>
        <authorList>
            <person name="Zhou Z."/>
            <person name="Liu Y."/>
            <person name="Xu W."/>
            <person name="Pan J."/>
            <person name="Luo Z.H."/>
            <person name="Li M."/>
        </authorList>
    </citation>
    <scope>NUCLEOTIDE SEQUENCE [LARGE SCALE GENOMIC DNA]</scope>
    <source>
        <strain evidence="6">SpSt-413</strain>
    </source>
</reference>
<dbReference type="EMBL" id="DSRP01000018">
    <property type="protein sequence ID" value="HGG91371.1"/>
    <property type="molecule type" value="Genomic_DNA"/>
</dbReference>
<keyword evidence="4" id="KW-0804">Transcription</keyword>
<evidence type="ECO:0000256" key="1">
    <source>
        <dbReference type="ARBA" id="ARBA00009437"/>
    </source>
</evidence>
<dbReference type="GO" id="GO:0000976">
    <property type="term" value="F:transcription cis-regulatory region binding"/>
    <property type="evidence" value="ECO:0007669"/>
    <property type="project" value="TreeGrafter"/>
</dbReference>
<dbReference type="InterPro" id="IPR005119">
    <property type="entry name" value="LysR_subst-bd"/>
</dbReference>
<dbReference type="Pfam" id="PF03466">
    <property type="entry name" value="LysR_substrate"/>
    <property type="match status" value="1"/>
</dbReference>
<proteinExistence type="inferred from homology"/>
<dbReference type="FunFam" id="1.10.10.10:FF:000001">
    <property type="entry name" value="LysR family transcriptional regulator"/>
    <property type="match status" value="1"/>
</dbReference>
<name>A0A7C4ABC7_9BACT</name>
<dbReference type="PANTHER" id="PTHR30126">
    <property type="entry name" value="HTH-TYPE TRANSCRIPTIONAL REGULATOR"/>
    <property type="match status" value="1"/>
</dbReference>
<comment type="caution">
    <text evidence="6">The sequence shown here is derived from an EMBL/GenBank/DDBJ whole genome shotgun (WGS) entry which is preliminary data.</text>
</comment>
<dbReference type="Pfam" id="PF00126">
    <property type="entry name" value="HTH_1"/>
    <property type="match status" value="1"/>
</dbReference>
<gene>
    <name evidence="6" type="ORF">ENR59_00270</name>
</gene>
<dbReference type="NCBIfam" id="NF040786">
    <property type="entry name" value="LysR_Sec_metab"/>
    <property type="match status" value="1"/>
</dbReference>
<sequence length="307" mass="33002">MDIRRLEAFRKVYELGSFSKAGQDLYLSQPTISAHVLSLEQELGTQLFDRLGRTILPTQAGEILYRHALQVFTELDNATAEIALLQERVAGELVIGGSTIPAAYILPSKLAAFTRQYPQVRLALTVGDSQEIIAAVAAGSLSLAVVGASSSDPDLVFTPLLEDELVVAAAPTMPGLASLAGGGRPSLSVDALQSWRWVLREHGSGTRKAFESALAEQGVDIRGLDLSIEARCQEAVVQCALHGLGLCVTSRLAVGSLLDSGALVAVDVPGLLMRRSFHVVRHGKRHVFPAMRFFLDYLLQHKGETHA</sequence>
<dbReference type="PROSITE" id="PS50931">
    <property type="entry name" value="HTH_LYSR"/>
    <property type="match status" value="1"/>
</dbReference>
<evidence type="ECO:0000313" key="6">
    <source>
        <dbReference type="EMBL" id="HGG91371.1"/>
    </source>
</evidence>
<dbReference type="Gene3D" id="3.40.190.290">
    <property type="match status" value="1"/>
</dbReference>
<comment type="similarity">
    <text evidence="1">Belongs to the LysR transcriptional regulatory family.</text>
</comment>
<dbReference type="AlphaFoldDB" id="A0A7C4ABC7"/>
<evidence type="ECO:0000256" key="4">
    <source>
        <dbReference type="ARBA" id="ARBA00023163"/>
    </source>
</evidence>
<accession>A0A7C4ABC7</accession>
<dbReference type="InterPro" id="IPR036390">
    <property type="entry name" value="WH_DNA-bd_sf"/>
</dbReference>
<organism evidence="6">
    <name type="scientific">Fundidesulfovibrio putealis</name>
    <dbReference type="NCBI Taxonomy" id="270496"/>
    <lineage>
        <taxon>Bacteria</taxon>
        <taxon>Pseudomonadati</taxon>
        <taxon>Thermodesulfobacteriota</taxon>
        <taxon>Desulfovibrionia</taxon>
        <taxon>Desulfovibrionales</taxon>
        <taxon>Desulfovibrionaceae</taxon>
        <taxon>Fundidesulfovibrio</taxon>
    </lineage>
</organism>
<protein>
    <submittedName>
        <fullName evidence="6">LysR family transcriptional regulator</fullName>
    </submittedName>
</protein>
<keyword evidence="3" id="KW-0238">DNA-binding</keyword>
<dbReference type="InterPro" id="IPR036388">
    <property type="entry name" value="WH-like_DNA-bd_sf"/>
</dbReference>
<dbReference type="CDD" id="cd08420">
    <property type="entry name" value="PBP2_CysL_like"/>
    <property type="match status" value="1"/>
</dbReference>
<evidence type="ECO:0000256" key="3">
    <source>
        <dbReference type="ARBA" id="ARBA00023125"/>
    </source>
</evidence>
<feature type="domain" description="HTH lysR-type" evidence="5">
    <location>
        <begin position="1"/>
        <end position="58"/>
    </location>
</feature>
<dbReference type="SUPFAM" id="SSF53850">
    <property type="entry name" value="Periplasmic binding protein-like II"/>
    <property type="match status" value="1"/>
</dbReference>
<dbReference type="InterPro" id="IPR047788">
    <property type="entry name" value="LysR-like_Sec_metab"/>
</dbReference>
<dbReference type="PRINTS" id="PR00039">
    <property type="entry name" value="HTHLYSR"/>
</dbReference>
<keyword evidence="2" id="KW-0805">Transcription regulation</keyword>
<evidence type="ECO:0000256" key="2">
    <source>
        <dbReference type="ARBA" id="ARBA00023015"/>
    </source>
</evidence>
<dbReference type="SUPFAM" id="SSF46785">
    <property type="entry name" value="Winged helix' DNA-binding domain"/>
    <property type="match status" value="1"/>
</dbReference>
<dbReference type="Gene3D" id="1.10.10.10">
    <property type="entry name" value="Winged helix-like DNA-binding domain superfamily/Winged helix DNA-binding domain"/>
    <property type="match status" value="1"/>
</dbReference>
<dbReference type="InterPro" id="IPR000847">
    <property type="entry name" value="LysR_HTH_N"/>
</dbReference>
<dbReference type="GO" id="GO:0003700">
    <property type="term" value="F:DNA-binding transcription factor activity"/>
    <property type="evidence" value="ECO:0007669"/>
    <property type="project" value="InterPro"/>
</dbReference>